<organism evidence="2 3">
    <name type="scientific">Solidesulfovibrio carbinoliphilus subsp. oakridgensis</name>
    <dbReference type="NCBI Taxonomy" id="694327"/>
    <lineage>
        <taxon>Bacteria</taxon>
        <taxon>Pseudomonadati</taxon>
        <taxon>Thermodesulfobacteriota</taxon>
        <taxon>Desulfovibrionia</taxon>
        <taxon>Desulfovibrionales</taxon>
        <taxon>Desulfovibrionaceae</taxon>
        <taxon>Solidesulfovibrio</taxon>
    </lineage>
</organism>
<gene>
    <name evidence="2" type="ORF">DFW101_3523</name>
</gene>
<dbReference type="EMBL" id="CM001368">
    <property type="protein sequence ID" value="EHJ49519.1"/>
    <property type="molecule type" value="Genomic_DNA"/>
</dbReference>
<evidence type="ECO:0000313" key="2">
    <source>
        <dbReference type="EMBL" id="EHJ49519.1"/>
    </source>
</evidence>
<dbReference type="STRING" id="694327.DFW101_3523"/>
<dbReference type="eggNOG" id="ENOG5030K97">
    <property type="taxonomic scope" value="Bacteria"/>
</dbReference>
<accession>G7QC73</accession>
<dbReference type="InterPro" id="IPR006448">
    <property type="entry name" value="Phage_term_ssu_P27"/>
</dbReference>
<proteinExistence type="predicted"/>
<keyword evidence="3" id="KW-1185">Reference proteome</keyword>
<evidence type="ECO:0000313" key="3">
    <source>
        <dbReference type="Proteomes" id="UP000004662"/>
    </source>
</evidence>
<name>G7QC73_9BACT</name>
<dbReference type="OrthoDB" id="6010489at2"/>
<feature type="region of interest" description="Disordered" evidence="1">
    <location>
        <begin position="122"/>
        <end position="149"/>
    </location>
</feature>
<dbReference type="HOGENOM" id="CLU_1746720_0_0_7"/>
<dbReference type="Proteomes" id="UP000004662">
    <property type="component" value="Chromosome"/>
</dbReference>
<dbReference type="RefSeq" id="WP_009182843.1">
    <property type="nucleotide sequence ID" value="NZ_CM001368.1"/>
</dbReference>
<reference evidence="3" key="1">
    <citation type="journal article" date="2015" name="Genome Announc.">
        <title>High-Quality Draft Genome Sequence of Desulfovibrio carbinoliphilus FW-101-2B, an Organic Acid-Oxidizing Sulfate-Reducing Bacterium Isolated from Uranium(VI)-Contaminated Groundwater.</title>
        <authorList>
            <person name="Ramsay B.D."/>
            <person name="Hwang C."/>
            <person name="Woo H.L."/>
            <person name="Carroll S.L."/>
            <person name="Lucas S."/>
            <person name="Han J."/>
            <person name="Lapidus A.L."/>
            <person name="Cheng J.F."/>
            <person name="Goodwin L.A."/>
            <person name="Pitluck S."/>
            <person name="Peters L."/>
            <person name="Chertkov O."/>
            <person name="Held B."/>
            <person name="Detter J.C."/>
            <person name="Han C.S."/>
            <person name="Tapia R."/>
            <person name="Land M.L."/>
            <person name="Hauser L.J."/>
            <person name="Kyrpides N.C."/>
            <person name="Ivanova N.N."/>
            <person name="Mikhailova N."/>
            <person name="Pagani I."/>
            <person name="Woyke T."/>
            <person name="Arkin A.P."/>
            <person name="Dehal P."/>
            <person name="Chivian D."/>
            <person name="Criddle C.S."/>
            <person name="Wu W."/>
            <person name="Chakraborty R."/>
            <person name="Hazen T.C."/>
            <person name="Fields M.W."/>
        </authorList>
    </citation>
    <scope>NUCLEOTIDE SEQUENCE [LARGE SCALE GENOMIC DNA]</scope>
    <source>
        <strain evidence="3">FW-101-2B</strain>
    </source>
</reference>
<dbReference type="AlphaFoldDB" id="G7QC73"/>
<evidence type="ECO:0000256" key="1">
    <source>
        <dbReference type="SAM" id="MobiDB-lite"/>
    </source>
</evidence>
<protein>
    <submittedName>
        <fullName evidence="2">P27 family phage terminase small subunit</fullName>
    </submittedName>
</protein>
<dbReference type="Pfam" id="PF05119">
    <property type="entry name" value="Terminase_4"/>
    <property type="match status" value="1"/>
</dbReference>
<sequence>MGKRGPKPQQALAAVPEVGKRPVERVKPFSGMSPVAKEMWKLVVEDYPADHFKAGDLPLLRRYCEAYARAVEAEQSLAVEGMIVPTATGSTKAHPAIAIGTAADGTMKALAVALRLCANSRMSPKQAGKEEKPVATPSGRSGLMFGGKG</sequence>